<dbReference type="PROSITE" id="PS51257">
    <property type="entry name" value="PROKAR_LIPOPROTEIN"/>
    <property type="match status" value="1"/>
</dbReference>
<dbReference type="Pfam" id="PF00028">
    <property type="entry name" value="Cadherin"/>
    <property type="match status" value="1"/>
</dbReference>
<dbReference type="EMBL" id="SHBI01000019">
    <property type="protein sequence ID" value="RZO20379.1"/>
    <property type="molecule type" value="Genomic_DNA"/>
</dbReference>
<name>A0A520MGM3_9GAMM</name>
<comment type="caution">
    <text evidence="2">The sequence shown here is derived from an EMBL/GenBank/DDBJ whole genome shotgun (WGS) entry which is preliminary data.</text>
</comment>
<dbReference type="PROSITE" id="PS50268">
    <property type="entry name" value="CADHERIN_2"/>
    <property type="match status" value="1"/>
</dbReference>
<organism evidence="2 3">
    <name type="scientific">SAR86 cluster bacterium</name>
    <dbReference type="NCBI Taxonomy" id="2030880"/>
    <lineage>
        <taxon>Bacteria</taxon>
        <taxon>Pseudomonadati</taxon>
        <taxon>Pseudomonadota</taxon>
        <taxon>Gammaproteobacteria</taxon>
        <taxon>SAR86 cluster</taxon>
    </lineage>
</organism>
<dbReference type="GO" id="GO:0007156">
    <property type="term" value="P:homophilic cell adhesion via plasma membrane adhesion molecules"/>
    <property type="evidence" value="ECO:0007669"/>
    <property type="project" value="InterPro"/>
</dbReference>
<dbReference type="Proteomes" id="UP000315782">
    <property type="component" value="Unassembled WGS sequence"/>
</dbReference>
<dbReference type="InterPro" id="IPR015919">
    <property type="entry name" value="Cadherin-like_sf"/>
</dbReference>
<protein>
    <recommendedName>
        <fullName evidence="1">Cadherin domain-containing protein</fullName>
    </recommendedName>
</protein>
<accession>A0A520MGM3</accession>
<dbReference type="Gene3D" id="2.60.40.420">
    <property type="entry name" value="Cupredoxins - blue copper proteins"/>
    <property type="match status" value="1"/>
</dbReference>
<dbReference type="AlphaFoldDB" id="A0A520MGM3"/>
<gene>
    <name evidence="2" type="ORF">EVA96_02920</name>
</gene>
<feature type="domain" description="Cadherin" evidence="1">
    <location>
        <begin position="52"/>
        <end position="165"/>
    </location>
</feature>
<proteinExistence type="predicted"/>
<evidence type="ECO:0000313" key="2">
    <source>
        <dbReference type="EMBL" id="RZO20379.1"/>
    </source>
</evidence>
<dbReference type="GO" id="GO:0005509">
    <property type="term" value="F:calcium ion binding"/>
    <property type="evidence" value="ECO:0007669"/>
    <property type="project" value="InterPro"/>
</dbReference>
<evidence type="ECO:0000259" key="1">
    <source>
        <dbReference type="PROSITE" id="PS50268"/>
    </source>
</evidence>
<reference evidence="2 3" key="1">
    <citation type="submission" date="2019-02" db="EMBL/GenBank/DDBJ databases">
        <title>Prokaryotic population dynamics and viral predation in marine succession experiment using metagenomics: the confinement effect.</title>
        <authorList>
            <person name="Haro-Moreno J.M."/>
            <person name="Rodriguez-Valera F."/>
            <person name="Lopez-Perez M."/>
        </authorList>
    </citation>
    <scope>NUCLEOTIDE SEQUENCE [LARGE SCALE GENOMIC DNA]</scope>
    <source>
        <strain evidence="2">MED-G163</strain>
    </source>
</reference>
<dbReference type="Gene3D" id="2.60.40.60">
    <property type="entry name" value="Cadherins"/>
    <property type="match status" value="1"/>
</dbReference>
<evidence type="ECO:0000313" key="3">
    <source>
        <dbReference type="Proteomes" id="UP000315782"/>
    </source>
</evidence>
<dbReference type="GO" id="GO:0016020">
    <property type="term" value="C:membrane"/>
    <property type="evidence" value="ECO:0007669"/>
    <property type="project" value="InterPro"/>
</dbReference>
<dbReference type="InterPro" id="IPR002126">
    <property type="entry name" value="Cadherin-like_dom"/>
</dbReference>
<sequence length="640" mass="67828">MKQMLMKHTNYLINLSILTLICSCGGGGGGGSMSDYGSGYGSGSSNSAPTITNSTLSISVEENQTSAFTVTASDADNDSLTYTILNNDSSLFTISTSGVVTFLTAPDFESPSDANIDNVYSLTASVSDGSLSDSKDFTVTVTNDTSDDVTTAGMDGVYIGPGPIQSATVCIEVTAGTCTGATYSATTAQDGTFSLTVDSDTSGVLRGEGGFDPVTNLQFGDTYGFSLGQPVTDQSFVVSPLSSILNDYDNSSQYTTFKQKLGIDSNFMIRFDNPYSSLTTASYNKVAVINTQIQVLLEVLNGIHTFTADSAGKKLAGAIFNRTGSETFLGDTTFIKDMLTNLDTDFSPNSNQLVDLSSGISAFLQKINANNSSNSQSHFLKAGTTELKDLMVKVMNNSADSSEIDKLSFNTINWINENTTWAGGTITDNESSLKTTNYSLSNNGSSNYIVDNINAASTEFIIYVKEGDVIQFDAASSVTSNHPFKMSTVQNATSSDSGMIGTTEGWNENSLTLTVGANTPDTIYPYCDFHSGMYANGKIVKVTSYDISKLDVTSASSALQVKGTVSSGPFKGASGYTYKVYLTSQGGSEHTHEFYEYPGLTFYMTADQGYHGAMNTSGDEMFKPKSHFSASEEGGGNSGY</sequence>
<dbReference type="SUPFAM" id="SSF49313">
    <property type="entry name" value="Cadherin-like"/>
    <property type="match status" value="1"/>
</dbReference>
<dbReference type="InterPro" id="IPR008972">
    <property type="entry name" value="Cupredoxin"/>
</dbReference>